<evidence type="ECO:0000313" key="1">
    <source>
        <dbReference type="EMBL" id="AJP49092.1"/>
    </source>
</evidence>
<dbReference type="InterPro" id="IPR021890">
    <property type="entry name" value="DUF3501"/>
</dbReference>
<dbReference type="RefSeq" id="WP_202635183.1">
    <property type="nucleotide sequence ID" value="NZ_CP010554.1"/>
</dbReference>
<evidence type="ECO:0008006" key="3">
    <source>
        <dbReference type="Google" id="ProtNLM"/>
    </source>
</evidence>
<organism evidence="1 2">
    <name type="scientific">Rugosibacter aromaticivorans</name>
    <dbReference type="NCBI Taxonomy" id="1565605"/>
    <lineage>
        <taxon>Bacteria</taxon>
        <taxon>Pseudomonadati</taxon>
        <taxon>Pseudomonadota</taxon>
        <taxon>Betaproteobacteria</taxon>
        <taxon>Nitrosomonadales</taxon>
        <taxon>Sterolibacteriaceae</taxon>
        <taxon>Rugosibacter</taxon>
    </lineage>
</organism>
<dbReference type="PATRIC" id="fig|1565605.3.peg.2733"/>
<dbReference type="HOGENOM" id="CLU_097886_0_0_4"/>
<accession>A0A0C5J200</accession>
<dbReference type="KEGG" id="rbu:PG1C_12915"/>
<dbReference type="STRING" id="1565605.PG1C_12915"/>
<protein>
    <recommendedName>
        <fullName evidence="3">DUF3501 family protein</fullName>
    </recommendedName>
</protein>
<sequence length="193" mass="22010">MTLTRESLLTLEAYAKARPTMRARVMEEKTLRRVFLGEHVVLIFENELLIRYQIQEMLRVEKIFEEDGIQHELDSYAPLVPDGCNLKATMQIEYADEQQRKEMLAKLKGIENQIWVRVENFPAVPAIADEDMERENEEKTAAVHFLRFEFTPEMIVAAKAGAALSIGINHPHYQAETGPLAPAVHASLVADFC</sequence>
<dbReference type="EMBL" id="CP010554">
    <property type="protein sequence ID" value="AJP49092.1"/>
    <property type="molecule type" value="Genomic_DNA"/>
</dbReference>
<name>A0A0C5J200_9PROT</name>
<keyword evidence="2" id="KW-1185">Reference proteome</keyword>
<dbReference type="AlphaFoldDB" id="A0A0C5J200"/>
<dbReference type="Proteomes" id="UP000061603">
    <property type="component" value="Chromosome"/>
</dbReference>
<proteinExistence type="predicted"/>
<reference evidence="1 2" key="1">
    <citation type="journal article" date="2015" name="Genome Announc.">
        <title>Complete Genome Sequence of a Novel Bacterium within the Family Rhodocyclaceae That Degrades Polycyclic Aromatic Hydrocarbons.</title>
        <authorList>
            <person name="Singleton D.R."/>
            <person name="Dickey A.N."/>
            <person name="Scholl E.H."/>
            <person name="Wright F.A."/>
            <person name="Aitken M.D."/>
        </authorList>
    </citation>
    <scope>NUCLEOTIDE SEQUENCE [LARGE SCALE GENOMIC DNA]</scope>
    <source>
        <strain evidence="2">PG1-Ca6</strain>
    </source>
</reference>
<dbReference type="Pfam" id="PF12007">
    <property type="entry name" value="DUF3501"/>
    <property type="match status" value="1"/>
</dbReference>
<evidence type="ECO:0000313" key="2">
    <source>
        <dbReference type="Proteomes" id="UP000061603"/>
    </source>
</evidence>
<gene>
    <name evidence="1" type="ORF">PG1C_12915</name>
</gene>